<gene>
    <name evidence="4" type="ORF">FC774_16405</name>
    <name evidence="5" type="ORF">FDB51_14815</name>
</gene>
<keyword evidence="1" id="KW-1133">Transmembrane helix</keyword>
<evidence type="ECO:0000259" key="2">
    <source>
        <dbReference type="Pfam" id="PF13791"/>
    </source>
</evidence>
<dbReference type="Pfam" id="PF13791">
    <property type="entry name" value="Sigma_reg_C"/>
    <property type="match status" value="1"/>
</dbReference>
<dbReference type="Proteomes" id="UP000473681">
    <property type="component" value="Unassembled WGS sequence"/>
</dbReference>
<keyword evidence="1" id="KW-0812">Transmembrane</keyword>
<name>A0A0L9Y5Y8_CLOBO</name>
<dbReference type="OrthoDB" id="1730160at2"/>
<dbReference type="EMBL" id="SWOV01000068">
    <property type="protein sequence ID" value="NFF89428.1"/>
    <property type="molecule type" value="Genomic_DNA"/>
</dbReference>
<evidence type="ECO:0000256" key="1">
    <source>
        <dbReference type="SAM" id="Phobius"/>
    </source>
</evidence>
<evidence type="ECO:0000259" key="3">
    <source>
        <dbReference type="Pfam" id="PF13800"/>
    </source>
</evidence>
<dbReference type="InterPro" id="IPR025672">
    <property type="entry name" value="Sigma_reg_C_dom"/>
</dbReference>
<accession>A0A0L9Y5Y8</accession>
<sequence>MSKDIDDIFSNNLENEINKKIKSDRKKLNLKLTCVAVLSTLVIIILGHLFLNFLSNKYTAEQFQKELNIKTAEYLVKYPNEYIGHQRCIQTGYFKYQSTYDISKKIGSKVIYNGSLNELGGLDKNTFSKESSFTNEDHSIVDNNINNRSSNEYGLRSLNFMYPYVDYENTINDFNMLDEISDNKTVEMALSFDKEYNYDEVNNFIDKDLITFYWVNTSNEENKNYEIENKSYEHEHSAIGIKSTDYNGATINDVNKKLEKFKYSLKFLIDNWEYGVVDYGFDLDNPKINGVVVVGTPNELKKLQNNSIIKHAILGTVTDKY</sequence>
<dbReference type="Pfam" id="PF13800">
    <property type="entry name" value="Sigma_reg_N"/>
    <property type="match status" value="1"/>
</dbReference>
<evidence type="ECO:0000313" key="6">
    <source>
        <dbReference type="Proteomes" id="UP000473681"/>
    </source>
</evidence>
<feature type="domain" description="Sigma factor regulator N-terminal" evidence="3">
    <location>
        <begin position="21"/>
        <end position="111"/>
    </location>
</feature>
<keyword evidence="1" id="KW-0472">Membrane</keyword>
<feature type="transmembrane region" description="Helical" evidence="1">
    <location>
        <begin position="28"/>
        <end position="51"/>
    </location>
</feature>
<protein>
    <recommendedName>
        <fullName evidence="8">Sigma factor regulator C-terminal domain-containing protein</fullName>
    </recommendedName>
</protein>
<dbReference type="AlphaFoldDB" id="A0A0L9Y5Y8"/>
<comment type="caution">
    <text evidence="4">The sequence shown here is derived from an EMBL/GenBank/DDBJ whole genome shotgun (WGS) entry which is preliminary data.</text>
</comment>
<dbReference type="InterPro" id="IPR029101">
    <property type="entry name" value="Sigma_reg_N"/>
</dbReference>
<dbReference type="Proteomes" id="UP000476820">
    <property type="component" value="Unassembled WGS sequence"/>
</dbReference>
<evidence type="ECO:0008006" key="8">
    <source>
        <dbReference type="Google" id="ProtNLM"/>
    </source>
</evidence>
<evidence type="ECO:0000313" key="5">
    <source>
        <dbReference type="EMBL" id="NFN36354.1"/>
    </source>
</evidence>
<dbReference type="RefSeq" id="WP_053342625.1">
    <property type="nucleotide sequence ID" value="NZ_LFPA01000151.1"/>
</dbReference>
<dbReference type="EMBL" id="SWVK01000022">
    <property type="protein sequence ID" value="NFN36354.1"/>
    <property type="molecule type" value="Genomic_DNA"/>
</dbReference>
<proteinExistence type="predicted"/>
<organism evidence="4 7">
    <name type="scientific">Clostridium botulinum</name>
    <dbReference type="NCBI Taxonomy" id="1491"/>
    <lineage>
        <taxon>Bacteria</taxon>
        <taxon>Bacillati</taxon>
        <taxon>Bacillota</taxon>
        <taxon>Clostridia</taxon>
        <taxon>Eubacteriales</taxon>
        <taxon>Clostridiaceae</taxon>
        <taxon>Clostridium</taxon>
    </lineage>
</organism>
<evidence type="ECO:0000313" key="4">
    <source>
        <dbReference type="EMBL" id="NFF89428.1"/>
    </source>
</evidence>
<evidence type="ECO:0000313" key="7">
    <source>
        <dbReference type="Proteomes" id="UP000476820"/>
    </source>
</evidence>
<reference evidence="6 7" key="1">
    <citation type="submission" date="2019-04" db="EMBL/GenBank/DDBJ databases">
        <title>Genome sequencing of Clostridium botulinum Groups I-IV and Clostridium butyricum.</title>
        <authorList>
            <person name="Brunt J."/>
            <person name="Van Vliet A.H.M."/>
            <person name="Stringer S.C."/>
            <person name="Carter A.T."/>
            <person name="Peck M.W."/>
        </authorList>
    </citation>
    <scope>NUCLEOTIDE SEQUENCE [LARGE SCALE GENOMIC DNA]</scope>
    <source>
        <strain evidence="4 7">1605</strain>
        <strain evidence="5 6">CB-K-33E</strain>
    </source>
</reference>
<feature type="domain" description="Sigma factor regulator C-terminal" evidence="2">
    <location>
        <begin position="177"/>
        <end position="315"/>
    </location>
</feature>